<evidence type="ECO:0008006" key="4">
    <source>
        <dbReference type="Google" id="ProtNLM"/>
    </source>
</evidence>
<dbReference type="EMBL" id="JAGHQM010000170">
    <property type="protein sequence ID" value="KAH0564843.1"/>
    <property type="molecule type" value="Genomic_DNA"/>
</dbReference>
<organism evidence="2 3">
    <name type="scientific">Trichoglossum hirsutum</name>
    <dbReference type="NCBI Taxonomy" id="265104"/>
    <lineage>
        <taxon>Eukaryota</taxon>
        <taxon>Fungi</taxon>
        <taxon>Dikarya</taxon>
        <taxon>Ascomycota</taxon>
        <taxon>Pezizomycotina</taxon>
        <taxon>Geoglossomycetes</taxon>
        <taxon>Geoglossales</taxon>
        <taxon>Geoglossaceae</taxon>
        <taxon>Trichoglossum</taxon>
    </lineage>
</organism>
<feature type="region of interest" description="Disordered" evidence="1">
    <location>
        <begin position="156"/>
        <end position="175"/>
    </location>
</feature>
<feature type="compositionally biased region" description="Basic and acidic residues" evidence="1">
    <location>
        <begin position="12"/>
        <end position="23"/>
    </location>
</feature>
<feature type="compositionally biased region" description="Polar residues" evidence="1">
    <location>
        <begin position="274"/>
        <end position="288"/>
    </location>
</feature>
<keyword evidence="3" id="KW-1185">Reference proteome</keyword>
<evidence type="ECO:0000313" key="2">
    <source>
        <dbReference type="EMBL" id="KAH0564843.1"/>
    </source>
</evidence>
<feature type="region of interest" description="Disordered" evidence="1">
    <location>
        <begin position="436"/>
        <end position="459"/>
    </location>
</feature>
<reference evidence="2" key="1">
    <citation type="submission" date="2021-03" db="EMBL/GenBank/DDBJ databases">
        <title>Comparative genomics and phylogenomic investigation of the class Geoglossomycetes provide insights into ecological specialization and systematics.</title>
        <authorList>
            <person name="Melie T."/>
            <person name="Pirro S."/>
            <person name="Miller A.N."/>
            <person name="Quandt A."/>
        </authorList>
    </citation>
    <scope>NUCLEOTIDE SEQUENCE</scope>
    <source>
        <strain evidence="2">CAQ_001_2017</strain>
    </source>
</reference>
<protein>
    <recommendedName>
        <fullName evidence="4">Erythromycin esterase</fullName>
    </recommendedName>
</protein>
<feature type="compositionally biased region" description="Basic and acidic residues" evidence="1">
    <location>
        <begin position="156"/>
        <end position="174"/>
    </location>
</feature>
<name>A0A9P8RSS6_9PEZI</name>
<feature type="region of interest" description="Disordered" evidence="1">
    <location>
        <begin position="212"/>
        <end position="327"/>
    </location>
</feature>
<feature type="compositionally biased region" description="Polar residues" evidence="1">
    <location>
        <begin position="298"/>
        <end position="327"/>
    </location>
</feature>
<feature type="region of interest" description="Disordered" evidence="1">
    <location>
        <begin position="107"/>
        <end position="136"/>
    </location>
</feature>
<gene>
    <name evidence="2" type="ORF">GP486_001765</name>
</gene>
<feature type="compositionally biased region" description="Polar residues" evidence="1">
    <location>
        <begin position="436"/>
        <end position="458"/>
    </location>
</feature>
<accession>A0A9P8RSS6</accession>
<evidence type="ECO:0000313" key="3">
    <source>
        <dbReference type="Proteomes" id="UP000750711"/>
    </source>
</evidence>
<dbReference type="Proteomes" id="UP000750711">
    <property type="component" value="Unassembled WGS sequence"/>
</dbReference>
<sequence length="597" mass="64631">MPLTTRRSTRTRNGDKEYEKSKESGSPAATKLSTLIEREETPRCGAESNLTALVSASPLYPVLQTPRSTAGITPSFEEAHPSKVQRSTAKQLDTGLLFGFVNVDAKNTKHNGTPTKSNRAPPPDLESQFTRPLTGLGPEARKMIDELKGEITRNRKTLEAERDAEKEKNGEQEGNKLISIGGRKIARAKGKSGRFSDAHMTEFRKMDSIVGHPSAFRTQPGRFAPATTSLKRTKSQSKLDSTYDGPARAKSLRSTGEDEDGYPANISRAKRIKTSTNEDGPNASWKTQTKARDIGPSATPSILRSKSGSPTTSLVRSASVKRSASTRIPTASLKSLRHINFTGLKPILQGQESAVSGSALHEKIPTGPFTPPKVKNNISKDHPSLPLSPMPGLTRTATTKRVATKRVAFAPGTTFNLEQVSTSSAGGIIPKSQIPTNISYPTLPTSPRPSETKASQLHSPGVFTFRADKKLEFGFTGASTIRRVAPSCNSDGLVKASGDFHVVPHGIPNKKRRHDDTSDDDEPASKRNRGAIQWTPALHQKTGEEQKTKSKTNGTEGKKKGVLSLSRLNVLATPKKRKVLRDGAGGTEKKIKAFWRA</sequence>
<dbReference type="AlphaFoldDB" id="A0A9P8RSS6"/>
<evidence type="ECO:0000256" key="1">
    <source>
        <dbReference type="SAM" id="MobiDB-lite"/>
    </source>
</evidence>
<feature type="compositionally biased region" description="Polar residues" evidence="1">
    <location>
        <begin position="226"/>
        <end position="240"/>
    </location>
</feature>
<comment type="caution">
    <text evidence="2">The sequence shown here is derived from an EMBL/GenBank/DDBJ whole genome shotgun (WGS) entry which is preliminary data.</text>
</comment>
<feature type="region of interest" description="Disordered" evidence="1">
    <location>
        <begin position="496"/>
        <end position="568"/>
    </location>
</feature>
<proteinExistence type="predicted"/>
<feature type="region of interest" description="Disordered" evidence="1">
    <location>
        <begin position="1"/>
        <end position="36"/>
    </location>
</feature>